<dbReference type="STRING" id="41688.A0A2N3N6P7"/>
<dbReference type="Gene3D" id="3.30.559.10">
    <property type="entry name" value="Chloramphenicol acetyltransferase-like domain"/>
    <property type="match status" value="1"/>
</dbReference>
<organism evidence="1 2">
    <name type="scientific">Lomentospora prolificans</name>
    <dbReference type="NCBI Taxonomy" id="41688"/>
    <lineage>
        <taxon>Eukaryota</taxon>
        <taxon>Fungi</taxon>
        <taxon>Dikarya</taxon>
        <taxon>Ascomycota</taxon>
        <taxon>Pezizomycotina</taxon>
        <taxon>Sordariomycetes</taxon>
        <taxon>Hypocreomycetidae</taxon>
        <taxon>Microascales</taxon>
        <taxon>Microascaceae</taxon>
        <taxon>Lomentospora</taxon>
    </lineage>
</organism>
<name>A0A2N3N6P7_9PEZI</name>
<dbReference type="InParanoid" id="A0A2N3N6P7"/>
<proteinExistence type="predicted"/>
<keyword evidence="2" id="KW-1185">Reference proteome</keyword>
<evidence type="ECO:0000313" key="2">
    <source>
        <dbReference type="Proteomes" id="UP000233524"/>
    </source>
</evidence>
<dbReference type="EMBL" id="NLAX01000700">
    <property type="protein sequence ID" value="PKS08105.1"/>
    <property type="molecule type" value="Genomic_DNA"/>
</dbReference>
<dbReference type="InterPro" id="IPR023213">
    <property type="entry name" value="CAT-like_dom_sf"/>
</dbReference>
<dbReference type="Proteomes" id="UP000233524">
    <property type="component" value="Unassembled WGS sequence"/>
</dbReference>
<dbReference type="OrthoDB" id="21502at2759"/>
<dbReference type="VEuPathDB" id="FungiDB:jhhlp_005380"/>
<evidence type="ECO:0000313" key="1">
    <source>
        <dbReference type="EMBL" id="PKS08105.1"/>
    </source>
</evidence>
<accession>A0A2N3N6P7</accession>
<gene>
    <name evidence="1" type="ORF">jhhlp_005380</name>
</gene>
<protein>
    <submittedName>
        <fullName evidence="1">Uncharacterized protein</fullName>
    </submittedName>
</protein>
<comment type="caution">
    <text evidence="1">The sequence shown here is derived from an EMBL/GenBank/DDBJ whole genome shotgun (WGS) entry which is preliminary data.</text>
</comment>
<sequence>MVSVPRKTMDALVAKARSELPKTIDATTPEKPFVSESDIVMALVQHIHALGQPVGSKRTMMLLMAVDSRDRAPSAFRPDTAYVQNAPCGVFLECRADEAQHMPLAELALACRRAVTAQTSEDNMTAMASLGYEQMVVSRNQAIFGNITMDFSLLHRDDFSQAIVRAGNGVGPGKPVYYHSQSIEPKGPLSLSICVIMGRDRNGDFWMGCDLRAETWSRFMIFLNQFDVSDSS</sequence>
<reference evidence="1 2" key="1">
    <citation type="journal article" date="2017" name="G3 (Bethesda)">
        <title>First Draft Genome Sequence of the Pathogenic Fungus Lomentospora prolificans (Formerly Scedosporium prolificans).</title>
        <authorList>
            <person name="Luo R."/>
            <person name="Zimin A."/>
            <person name="Workman R."/>
            <person name="Fan Y."/>
            <person name="Pertea G."/>
            <person name="Grossman N."/>
            <person name="Wear M.P."/>
            <person name="Jia B."/>
            <person name="Miller H."/>
            <person name="Casadevall A."/>
            <person name="Timp W."/>
            <person name="Zhang S.X."/>
            <person name="Salzberg S.L."/>
        </authorList>
    </citation>
    <scope>NUCLEOTIDE SEQUENCE [LARGE SCALE GENOMIC DNA]</scope>
    <source>
        <strain evidence="1 2">JHH-5317</strain>
    </source>
</reference>
<dbReference type="AlphaFoldDB" id="A0A2N3N6P7"/>